<dbReference type="GO" id="GO:0005886">
    <property type="term" value="C:plasma membrane"/>
    <property type="evidence" value="ECO:0007669"/>
    <property type="project" value="UniProtKB-SubCell"/>
</dbReference>
<sequence length="296" mass="32787">MQSPRRLLIPLWPIFKRVVVGVYDDGFIHAGNLAYLSLLVLFPFFLLAASVASIFGQTQDGTEAVNAFLRAVPPNVEAVLRQPIHDVIHARTGSGIVWLGLGVAAWTSASLIETIRDILRRAYGTDSTEPFWRHRLLSFGIVFLSVLGTMISFSAQVAMEGVDQFIRRVVPFADNAAALISATRLVPLVVLCIALYGLFYSLTPRKYRAPHYPKWPGAVLTALWWYWTVLILPWALSHLSTYNMTYGSLAGVMITLIFFFVVGLGVVIGAELNAALAEMVARNQANDREKQEVDHA</sequence>
<keyword evidence="8" id="KW-1185">Reference proteome</keyword>
<dbReference type="PANTHER" id="PTHR30213">
    <property type="entry name" value="INNER MEMBRANE PROTEIN YHJD"/>
    <property type="match status" value="1"/>
</dbReference>
<dbReference type="NCBIfam" id="TIGR00765">
    <property type="entry name" value="yihY_not_rbn"/>
    <property type="match status" value="1"/>
</dbReference>
<keyword evidence="2" id="KW-1003">Cell membrane</keyword>
<dbReference type="OrthoDB" id="9781030at2"/>
<comment type="subcellular location">
    <subcellularLocation>
        <location evidence="1">Cell membrane</location>
        <topology evidence="1">Multi-pass membrane protein</topology>
    </subcellularLocation>
</comment>
<evidence type="ECO:0000256" key="6">
    <source>
        <dbReference type="SAM" id="Phobius"/>
    </source>
</evidence>
<dbReference type="AlphaFoldDB" id="A0A4V1N3I0"/>
<dbReference type="PIRSF" id="PIRSF035875">
    <property type="entry name" value="RNase_BN"/>
    <property type="match status" value="1"/>
</dbReference>
<dbReference type="EMBL" id="SBKP01000007">
    <property type="protein sequence ID" value="RXR28736.1"/>
    <property type="molecule type" value="Genomic_DNA"/>
</dbReference>
<evidence type="ECO:0000313" key="8">
    <source>
        <dbReference type="Proteomes" id="UP000290958"/>
    </source>
</evidence>
<feature type="transmembrane region" description="Helical" evidence="6">
    <location>
        <begin position="178"/>
        <end position="203"/>
    </location>
</feature>
<comment type="caution">
    <text evidence="7">The sequence shown here is derived from an EMBL/GenBank/DDBJ whole genome shotgun (WGS) entry which is preliminary data.</text>
</comment>
<reference evidence="8" key="1">
    <citation type="submission" date="2019-01" db="EMBL/GenBank/DDBJ databases">
        <title>Cytophagaceae bacterium strain CAR-16.</title>
        <authorList>
            <person name="Chen W.-M."/>
        </authorList>
    </citation>
    <scope>NUCLEOTIDE SEQUENCE [LARGE SCALE GENOMIC DNA]</scope>
    <source>
        <strain evidence="8">CHR27</strain>
    </source>
</reference>
<dbReference type="PANTHER" id="PTHR30213:SF0">
    <property type="entry name" value="UPF0761 MEMBRANE PROTEIN YIHY"/>
    <property type="match status" value="1"/>
</dbReference>
<protein>
    <submittedName>
        <fullName evidence="7">YihY/virulence factor BrkB family protein</fullName>
    </submittedName>
</protein>
<evidence type="ECO:0000256" key="5">
    <source>
        <dbReference type="ARBA" id="ARBA00023136"/>
    </source>
</evidence>
<evidence type="ECO:0000313" key="7">
    <source>
        <dbReference type="EMBL" id="RXR28736.1"/>
    </source>
</evidence>
<evidence type="ECO:0000256" key="4">
    <source>
        <dbReference type="ARBA" id="ARBA00022989"/>
    </source>
</evidence>
<feature type="transmembrane region" description="Helical" evidence="6">
    <location>
        <begin position="248"/>
        <end position="270"/>
    </location>
</feature>
<keyword evidence="4 6" id="KW-1133">Transmembrane helix</keyword>
<dbReference type="Pfam" id="PF03631">
    <property type="entry name" value="Virul_fac_BrkB"/>
    <property type="match status" value="1"/>
</dbReference>
<feature type="transmembrane region" description="Helical" evidence="6">
    <location>
        <begin position="33"/>
        <end position="55"/>
    </location>
</feature>
<evidence type="ECO:0000256" key="1">
    <source>
        <dbReference type="ARBA" id="ARBA00004651"/>
    </source>
</evidence>
<gene>
    <name evidence="7" type="ORF">EQG66_08405</name>
</gene>
<name>A0A4V1N3I0_9SPHN</name>
<dbReference type="Proteomes" id="UP000290958">
    <property type="component" value="Unassembled WGS sequence"/>
</dbReference>
<keyword evidence="3 6" id="KW-0812">Transmembrane</keyword>
<feature type="transmembrane region" description="Helical" evidence="6">
    <location>
        <begin position="215"/>
        <end position="236"/>
    </location>
</feature>
<accession>A0A4V1N3I0</accession>
<evidence type="ECO:0000256" key="2">
    <source>
        <dbReference type="ARBA" id="ARBA00022475"/>
    </source>
</evidence>
<feature type="transmembrane region" description="Helical" evidence="6">
    <location>
        <begin position="96"/>
        <end position="115"/>
    </location>
</feature>
<organism evidence="7 8">
    <name type="scientific">Sphingobium fluviale</name>
    <dbReference type="NCBI Taxonomy" id="2506423"/>
    <lineage>
        <taxon>Bacteria</taxon>
        <taxon>Pseudomonadati</taxon>
        <taxon>Pseudomonadota</taxon>
        <taxon>Alphaproteobacteria</taxon>
        <taxon>Sphingomonadales</taxon>
        <taxon>Sphingomonadaceae</taxon>
        <taxon>Sphingobium</taxon>
    </lineage>
</organism>
<proteinExistence type="predicted"/>
<dbReference type="RefSeq" id="WP_129404154.1">
    <property type="nucleotide sequence ID" value="NZ_SBKP01000007.1"/>
</dbReference>
<feature type="transmembrane region" description="Helical" evidence="6">
    <location>
        <begin position="136"/>
        <end position="158"/>
    </location>
</feature>
<dbReference type="InterPro" id="IPR017039">
    <property type="entry name" value="Virul_fac_BrkB"/>
</dbReference>
<keyword evidence="5 6" id="KW-0472">Membrane</keyword>
<evidence type="ECO:0000256" key="3">
    <source>
        <dbReference type="ARBA" id="ARBA00022692"/>
    </source>
</evidence>